<organism evidence="1">
    <name type="scientific">uncultured Rubrobacteraceae bacterium</name>
    <dbReference type="NCBI Taxonomy" id="349277"/>
    <lineage>
        <taxon>Bacteria</taxon>
        <taxon>Bacillati</taxon>
        <taxon>Actinomycetota</taxon>
        <taxon>Rubrobacteria</taxon>
        <taxon>Rubrobacterales</taxon>
        <taxon>Rubrobacteraceae</taxon>
        <taxon>environmental samples</taxon>
    </lineage>
</organism>
<reference evidence="1" key="1">
    <citation type="submission" date="2020-02" db="EMBL/GenBank/DDBJ databases">
        <authorList>
            <person name="Meier V. D."/>
        </authorList>
    </citation>
    <scope>NUCLEOTIDE SEQUENCE</scope>
    <source>
        <strain evidence="1">AVDCRST_MAG02</strain>
    </source>
</reference>
<dbReference type="EMBL" id="CADCVH010000106">
    <property type="protein sequence ID" value="CAA9472666.1"/>
    <property type="molecule type" value="Genomic_DNA"/>
</dbReference>
<sequence length="40" mass="4307">GHDALLVALAAGGSDLLLAPDERGVFDGERRRFPYPKARV</sequence>
<dbReference type="AlphaFoldDB" id="A0A6J4RG08"/>
<gene>
    <name evidence="1" type="ORF">AVDCRST_MAG02-3863</name>
</gene>
<name>A0A6J4RG08_9ACTN</name>
<feature type="non-terminal residue" evidence="1">
    <location>
        <position position="40"/>
    </location>
</feature>
<proteinExistence type="predicted"/>
<accession>A0A6J4RG08</accession>
<protein>
    <submittedName>
        <fullName evidence="1">Uncharacterized protein</fullName>
    </submittedName>
</protein>
<feature type="non-terminal residue" evidence="1">
    <location>
        <position position="1"/>
    </location>
</feature>
<evidence type="ECO:0000313" key="1">
    <source>
        <dbReference type="EMBL" id="CAA9472666.1"/>
    </source>
</evidence>